<name>A0A7X2MIK2_ENTAG</name>
<evidence type="ECO:0008006" key="3">
    <source>
        <dbReference type="Google" id="ProtNLM"/>
    </source>
</evidence>
<dbReference type="AlphaFoldDB" id="A0A7X2MIK2"/>
<proteinExistence type="predicted"/>
<dbReference type="EMBL" id="WKLC01000005">
    <property type="protein sequence ID" value="MSE13701.1"/>
    <property type="molecule type" value="Genomic_DNA"/>
</dbReference>
<dbReference type="RefSeq" id="WP_187495485.1">
    <property type="nucleotide sequence ID" value="NZ_JACSWY010000031.1"/>
</dbReference>
<evidence type="ECO:0000313" key="1">
    <source>
        <dbReference type="EMBL" id="MSE13701.1"/>
    </source>
</evidence>
<evidence type="ECO:0000313" key="2">
    <source>
        <dbReference type="Proteomes" id="UP000461948"/>
    </source>
</evidence>
<dbReference type="Proteomes" id="UP000461948">
    <property type="component" value="Unassembled WGS sequence"/>
</dbReference>
<gene>
    <name evidence="1" type="ORF">GKC49_00550</name>
</gene>
<protein>
    <recommendedName>
        <fullName evidence="3">Two-component-system connector protein AriR</fullName>
    </recommendedName>
</protein>
<reference evidence="1 2" key="1">
    <citation type="submission" date="2019-11" db="EMBL/GenBank/DDBJ databases">
        <title>Draft Genome Sequence of Plant Growth-Promoting Rhizosphere-Associated Bacteria.</title>
        <authorList>
            <person name="Vasilyev I.Y."/>
            <person name="Radchenko V."/>
            <person name="Ilnitskaya E.V."/>
        </authorList>
    </citation>
    <scope>NUCLEOTIDE SEQUENCE [LARGE SCALE GENOMIC DNA]</scope>
    <source>
        <strain evidence="1 2">VRA_MhP_f</strain>
    </source>
</reference>
<organism evidence="1 2">
    <name type="scientific">Enterobacter agglomerans</name>
    <name type="common">Erwinia herbicola</name>
    <name type="synonym">Pantoea agglomerans</name>
    <dbReference type="NCBI Taxonomy" id="549"/>
    <lineage>
        <taxon>Bacteria</taxon>
        <taxon>Pseudomonadati</taxon>
        <taxon>Pseudomonadota</taxon>
        <taxon>Gammaproteobacteria</taxon>
        <taxon>Enterobacterales</taxon>
        <taxon>Erwiniaceae</taxon>
        <taxon>Pantoea</taxon>
        <taxon>Pantoea agglomerans group</taxon>
    </lineage>
</organism>
<accession>A0A7X2MIK2</accession>
<sequence length="67" mass="7604">MKNNTNDISDEILGLIGRVVTGLLTADNVVTPDRITRALHRLSESTFDSTIRLHCQEIIEQLMKKMH</sequence>
<comment type="caution">
    <text evidence="1">The sequence shown here is derived from an EMBL/GenBank/DDBJ whole genome shotgun (WGS) entry which is preliminary data.</text>
</comment>